<dbReference type="GO" id="GO:0048472">
    <property type="term" value="F:threonine-phosphate decarboxylase activity"/>
    <property type="evidence" value="ECO:0007669"/>
    <property type="project" value="UniProtKB-EC"/>
</dbReference>
<organism evidence="4 5">
    <name type="scientific">Clostridium oryzae</name>
    <dbReference type="NCBI Taxonomy" id="1450648"/>
    <lineage>
        <taxon>Bacteria</taxon>
        <taxon>Bacillati</taxon>
        <taxon>Bacillota</taxon>
        <taxon>Clostridia</taxon>
        <taxon>Eubacteriales</taxon>
        <taxon>Clostridiaceae</taxon>
        <taxon>Clostridium</taxon>
    </lineage>
</organism>
<dbReference type="Gene3D" id="3.40.640.10">
    <property type="entry name" value="Type I PLP-dependent aspartate aminotransferase-like (Major domain)"/>
    <property type="match status" value="1"/>
</dbReference>
<dbReference type="SUPFAM" id="SSF53383">
    <property type="entry name" value="PLP-dependent transferases"/>
    <property type="match status" value="1"/>
</dbReference>
<evidence type="ECO:0000259" key="3">
    <source>
        <dbReference type="Pfam" id="PF00155"/>
    </source>
</evidence>
<dbReference type="STRING" id="1450648.CLORY_14230"/>
<dbReference type="EMBL" id="MZGV01000011">
    <property type="protein sequence ID" value="OPJ63057.1"/>
    <property type="molecule type" value="Genomic_DNA"/>
</dbReference>
<keyword evidence="2" id="KW-0663">Pyridoxal phosphate</keyword>
<evidence type="ECO:0000313" key="4">
    <source>
        <dbReference type="EMBL" id="OPJ63057.1"/>
    </source>
</evidence>
<dbReference type="InterPro" id="IPR004839">
    <property type="entry name" value="Aminotransferase_I/II_large"/>
</dbReference>
<keyword evidence="5" id="KW-1185">Reference proteome</keyword>
<dbReference type="OrthoDB" id="9813612at2"/>
<dbReference type="CDD" id="cd00609">
    <property type="entry name" value="AAT_like"/>
    <property type="match status" value="1"/>
</dbReference>
<dbReference type="RefSeq" id="WP_079422833.1">
    <property type="nucleotide sequence ID" value="NZ_MZGV01000011.1"/>
</dbReference>
<dbReference type="PANTHER" id="PTHR42885">
    <property type="entry name" value="HISTIDINOL-PHOSPHATE AMINOTRANSFERASE-RELATED"/>
    <property type="match status" value="1"/>
</dbReference>
<name>A0A1V4IUD8_9CLOT</name>
<feature type="domain" description="Aminotransferase class I/classII large" evidence="3">
    <location>
        <begin position="23"/>
        <end position="351"/>
    </location>
</feature>
<dbReference type="PANTHER" id="PTHR42885:SF1">
    <property type="entry name" value="THREONINE-PHOSPHATE DECARBOXYLASE"/>
    <property type="match status" value="1"/>
</dbReference>
<dbReference type="GO" id="GO:0030170">
    <property type="term" value="F:pyridoxal phosphate binding"/>
    <property type="evidence" value="ECO:0007669"/>
    <property type="project" value="InterPro"/>
</dbReference>
<dbReference type="Gene3D" id="3.90.1150.10">
    <property type="entry name" value="Aspartate Aminotransferase, domain 1"/>
    <property type="match status" value="1"/>
</dbReference>
<proteinExistence type="predicted"/>
<accession>A0A1V4IUD8</accession>
<keyword evidence="4" id="KW-0456">Lyase</keyword>
<dbReference type="AlphaFoldDB" id="A0A1V4IUD8"/>
<protein>
    <submittedName>
        <fullName evidence="4">Threonine-phosphate decarboxylase</fullName>
        <ecNumber evidence="4">4.1.1.81</ecNumber>
    </submittedName>
</protein>
<dbReference type="Proteomes" id="UP000190080">
    <property type="component" value="Unassembled WGS sequence"/>
</dbReference>
<evidence type="ECO:0000256" key="1">
    <source>
        <dbReference type="ARBA" id="ARBA00001933"/>
    </source>
</evidence>
<comment type="cofactor">
    <cofactor evidence="1">
        <name>pyridoxal 5'-phosphate</name>
        <dbReference type="ChEBI" id="CHEBI:597326"/>
    </cofactor>
</comment>
<dbReference type="InterPro" id="IPR015421">
    <property type="entry name" value="PyrdxlP-dep_Trfase_major"/>
</dbReference>
<gene>
    <name evidence="4" type="primary">cobD</name>
    <name evidence="4" type="ORF">CLORY_14230</name>
</gene>
<dbReference type="Pfam" id="PF00155">
    <property type="entry name" value="Aminotran_1_2"/>
    <property type="match status" value="1"/>
</dbReference>
<dbReference type="InterPro" id="IPR015422">
    <property type="entry name" value="PyrdxlP-dep_Trfase_small"/>
</dbReference>
<evidence type="ECO:0000256" key="2">
    <source>
        <dbReference type="ARBA" id="ARBA00022898"/>
    </source>
</evidence>
<dbReference type="InterPro" id="IPR015424">
    <property type="entry name" value="PyrdxlP-dep_Trfase"/>
</dbReference>
<comment type="caution">
    <text evidence="4">The sequence shown here is derived from an EMBL/GenBank/DDBJ whole genome shotgun (WGS) entry which is preliminary data.</text>
</comment>
<dbReference type="EC" id="4.1.1.81" evidence="4"/>
<sequence length="357" mass="41255">MNEKTYTQHGGDIYTEGLLKGNKILDFSANINFLGTPKSLESAVKEAMKSITRYPDIEYRRLKKTIADYLHIDNDKLKIIPGNGAAEIIDLAVSLFKSMCIVVPSFSEYERCAHIHGCQVTYSELKDDMTFDYEDILERLKTCEALLIGNPNNPNGFIIDKEKFMEIIDYCDKNDKTIIIDEAFIEFVGDEKTSFIHESSRYECLLLIRAVTKFFALPGIRLGYGITANEGLADKIRERQLPWTVNSFAETTAEHIYRDSEYIRKSINANKDEREYLKRQLVQLPAISKVYDGRANFLLCKLNNITAEQMFNYCLKEHILIRKCDNYRKLDKYFIRLAVKSRSDNNKLINVLRKANL</sequence>
<evidence type="ECO:0000313" key="5">
    <source>
        <dbReference type="Proteomes" id="UP000190080"/>
    </source>
</evidence>
<reference evidence="4 5" key="1">
    <citation type="submission" date="2017-03" db="EMBL/GenBank/DDBJ databases">
        <title>Genome sequence of Clostridium oryzae DSM 28571.</title>
        <authorList>
            <person name="Poehlein A."/>
            <person name="Daniel R."/>
        </authorList>
    </citation>
    <scope>NUCLEOTIDE SEQUENCE [LARGE SCALE GENOMIC DNA]</scope>
    <source>
        <strain evidence="4 5">DSM 28571</strain>
    </source>
</reference>